<accession>A0ABW0JIV5</accession>
<dbReference type="EMBL" id="JBHSMK010000003">
    <property type="protein sequence ID" value="MFC5435992.1"/>
    <property type="molecule type" value="Genomic_DNA"/>
</dbReference>
<organism evidence="1 2">
    <name type="scientific">Rhodanobacter umsongensis</name>
    <dbReference type="NCBI Taxonomy" id="633153"/>
    <lineage>
        <taxon>Bacteria</taxon>
        <taxon>Pseudomonadati</taxon>
        <taxon>Pseudomonadota</taxon>
        <taxon>Gammaproteobacteria</taxon>
        <taxon>Lysobacterales</taxon>
        <taxon>Rhodanobacteraceae</taxon>
        <taxon>Rhodanobacter</taxon>
    </lineage>
</organism>
<keyword evidence="2" id="KW-1185">Reference proteome</keyword>
<reference evidence="2" key="1">
    <citation type="journal article" date="2019" name="Int. J. Syst. Evol. Microbiol.">
        <title>The Global Catalogue of Microorganisms (GCM) 10K type strain sequencing project: providing services to taxonomists for standard genome sequencing and annotation.</title>
        <authorList>
            <consortium name="The Broad Institute Genomics Platform"/>
            <consortium name="The Broad Institute Genome Sequencing Center for Infectious Disease"/>
            <person name="Wu L."/>
            <person name="Ma J."/>
        </authorList>
    </citation>
    <scope>NUCLEOTIDE SEQUENCE [LARGE SCALE GENOMIC DNA]</scope>
    <source>
        <strain evidence="2">JCM 17130</strain>
    </source>
</reference>
<gene>
    <name evidence="1" type="ORF">ACFPME_05445</name>
</gene>
<name>A0ABW0JIV5_9GAMM</name>
<dbReference type="RefSeq" id="WP_377302897.1">
    <property type="nucleotide sequence ID" value="NZ_JBHSMK010000003.1"/>
</dbReference>
<sequence length="318" mass="35131">MSPATQIPRPTAPASIEGSLNTWGQLAAYLLDVKARQTWITEAASFTEWVKQCAKRLSRTEASLWRCISSGRFYRVRAASLVKRGIALPDLPQLPPAVSSESLELLAKICRIAPPELIEDIEFKALEGKIARGDLRAIWETYRPVLKGRTARGRNAEAPCFDERDPGQRDGRAEADSIMALRKAGPAWTGHPDASYYGVFPMDHPLLPAHFRDIGLDAVVFVKPKKMDVPELHGVTHRSLDQLPRPFHAQLAQAVDRAWVVILGAEKPEVTSVPQELGVLSTESGAVRVGREPISSEHEPTVVRDHLIRALLLRTLTA</sequence>
<comment type="caution">
    <text evidence="1">The sequence shown here is derived from an EMBL/GenBank/DDBJ whole genome shotgun (WGS) entry which is preliminary data.</text>
</comment>
<evidence type="ECO:0000313" key="1">
    <source>
        <dbReference type="EMBL" id="MFC5435992.1"/>
    </source>
</evidence>
<dbReference type="Proteomes" id="UP001596013">
    <property type="component" value="Unassembled WGS sequence"/>
</dbReference>
<proteinExistence type="predicted"/>
<evidence type="ECO:0000313" key="2">
    <source>
        <dbReference type="Proteomes" id="UP001596013"/>
    </source>
</evidence>
<protein>
    <submittedName>
        <fullName evidence="1">Uncharacterized protein</fullName>
    </submittedName>
</protein>